<feature type="compositionally biased region" description="Polar residues" evidence="8">
    <location>
        <begin position="364"/>
        <end position="405"/>
    </location>
</feature>
<protein>
    <recommendedName>
        <fullName evidence="10">EamA domain-containing protein</fullName>
    </recommendedName>
</protein>
<feature type="transmembrane region" description="Helical" evidence="9">
    <location>
        <begin position="728"/>
        <end position="746"/>
    </location>
</feature>
<comment type="similarity">
    <text evidence="2">Belongs to the EamA transporter family.</text>
</comment>
<dbReference type="InterPro" id="IPR051258">
    <property type="entry name" value="Diverse_Substrate_Transporter"/>
</dbReference>
<dbReference type="KEGG" id="rsin:B6N60_03114"/>
<dbReference type="PANTHER" id="PTHR42920">
    <property type="entry name" value="OS03G0707200 PROTEIN-RELATED"/>
    <property type="match status" value="1"/>
</dbReference>
<keyword evidence="12" id="KW-1185">Reference proteome</keyword>
<evidence type="ECO:0000256" key="6">
    <source>
        <dbReference type="ARBA" id="ARBA00023136"/>
    </source>
</evidence>
<dbReference type="InterPro" id="IPR000620">
    <property type="entry name" value="EamA_dom"/>
</dbReference>
<dbReference type="AlphaFoldDB" id="A0A975T969"/>
<keyword evidence="5 9" id="KW-1133">Transmembrane helix</keyword>
<reference evidence="11" key="1">
    <citation type="submission" date="2017-04" db="EMBL/GenBank/DDBJ databases">
        <title>Genome deletions in a multicellular cyanobacterial endosymbiont for morphological adaptation in marine diatoms.</title>
        <authorList>
            <person name="Wang Y."/>
            <person name="Gao H."/>
            <person name="Li R."/>
            <person name="Xu X."/>
        </authorList>
    </citation>
    <scope>NUCLEOTIDE SEQUENCE</scope>
    <source>
        <strain evidence="11">FACHB 800</strain>
    </source>
</reference>
<feature type="transmembrane region" description="Helical" evidence="9">
    <location>
        <begin position="606"/>
        <end position="624"/>
    </location>
</feature>
<feature type="transmembrane region" description="Helical" evidence="9">
    <location>
        <begin position="703"/>
        <end position="722"/>
    </location>
</feature>
<accession>A0A975T969</accession>
<sequence>MGRFEKRSENPRTRGDLPRAAENALWDVVEDLENLQQNLLKSLQEDVKRLEAEKNRLANDIQKLIDEKEQLQQARQITEQQVLIRQLAEVLAKHISSQLQSSLKTLASQSVEKSSTTTVQPSSEVNTGNVQQINQNVSQMLDNLDDTVTIAFNSLLQELKNYQSNISQQLSRMYDQQQQGEAIFAEFVNRLREGLEQNQTKIPAKVPTGGIPTVLQPAEPYKNGFAEKSAQKIVSEPVALITPEPKTETLPTSTTFTLLQPAQKINPGNSDDQPEESSQKFTPQPPPPEKAPESAEVNNSQPPAPPPPETTPTTNIVSEPDYWSGQPSRLETSAAENSTDESEPSEVENNSLTNTVSEPDYWSGQPSRLITSSQDQPSEPISVFSPQSNDSDVGTPTTVKSQFPPQKTHRRSRGTSSLSPVQVGLFLVILSTVVSALYNVAIKAIFQTGSQLANQSEISQLILPTLGNIFLILMLRLLVVVPLMLLLAPILHPQVWQDLQNLFNAVREQKNPSSEKTKRVLLLSVVSGGVLFLSQVLIYLSLGEVSMTTGMAIALFFIYPIFSVFLSWVLFRERLKVLGMGAIAAIICGELLVLSGTPAGLGNNSFGTTTAIISGITFAVYVILTKICSSQLHPVSFTLINFATMLLLSFACLIIPLPSDWSLIINSSNVLELVLSAFMLGVLTLCGYLLNNFGISKLGAPRSAIIGAAVPIFTVIFAGLIIQESLNFIQVLGILFVTFGAAAISLENIKNQFKNPFSQN</sequence>
<evidence type="ECO:0000313" key="12">
    <source>
        <dbReference type="Proteomes" id="UP000683511"/>
    </source>
</evidence>
<keyword evidence="7" id="KW-0175">Coiled coil</keyword>
<feature type="compositionally biased region" description="Polar residues" evidence="8">
    <location>
        <begin position="325"/>
        <end position="337"/>
    </location>
</feature>
<evidence type="ECO:0000256" key="4">
    <source>
        <dbReference type="ARBA" id="ARBA00022692"/>
    </source>
</evidence>
<dbReference type="InterPro" id="IPR037185">
    <property type="entry name" value="EmrE-like"/>
</dbReference>
<dbReference type="PANTHER" id="PTHR42920:SF5">
    <property type="entry name" value="EAMA DOMAIN-CONTAINING PROTEIN"/>
    <property type="match status" value="1"/>
</dbReference>
<feature type="transmembrane region" description="Helical" evidence="9">
    <location>
        <begin position="466"/>
        <end position="491"/>
    </location>
</feature>
<dbReference type="RefSeq" id="WP_190601292.1">
    <property type="nucleotide sequence ID" value="NZ_CP021056.1"/>
</dbReference>
<keyword evidence="4 9" id="KW-0812">Transmembrane</keyword>
<evidence type="ECO:0000256" key="7">
    <source>
        <dbReference type="SAM" id="Coils"/>
    </source>
</evidence>
<evidence type="ECO:0000256" key="3">
    <source>
        <dbReference type="ARBA" id="ARBA00022475"/>
    </source>
</evidence>
<gene>
    <name evidence="11" type="ORF">B6N60_03114</name>
</gene>
<name>A0A975T969_9NOST</name>
<feature type="transmembrane region" description="Helical" evidence="9">
    <location>
        <begin position="548"/>
        <end position="570"/>
    </location>
</feature>
<evidence type="ECO:0000313" key="11">
    <source>
        <dbReference type="EMBL" id="QXE24409.1"/>
    </source>
</evidence>
<dbReference type="Proteomes" id="UP000683511">
    <property type="component" value="Chromosome"/>
</dbReference>
<feature type="transmembrane region" description="Helical" evidence="9">
    <location>
        <begin position="520"/>
        <end position="542"/>
    </location>
</feature>
<evidence type="ECO:0000256" key="8">
    <source>
        <dbReference type="SAM" id="MobiDB-lite"/>
    </source>
</evidence>
<evidence type="ECO:0000256" key="2">
    <source>
        <dbReference type="ARBA" id="ARBA00007362"/>
    </source>
</evidence>
<comment type="subcellular location">
    <subcellularLocation>
        <location evidence="1">Cell membrane</location>
        <topology evidence="1">Multi-pass membrane protein</topology>
    </subcellularLocation>
</comment>
<feature type="compositionally biased region" description="Polar residues" evidence="8">
    <location>
        <begin position="347"/>
        <end position="357"/>
    </location>
</feature>
<organism evidence="11 12">
    <name type="scientific">Richelia sinica FACHB-800</name>
    <dbReference type="NCBI Taxonomy" id="1357546"/>
    <lineage>
        <taxon>Bacteria</taxon>
        <taxon>Bacillati</taxon>
        <taxon>Cyanobacteriota</taxon>
        <taxon>Cyanophyceae</taxon>
        <taxon>Nostocales</taxon>
        <taxon>Nostocaceae</taxon>
        <taxon>Richelia</taxon>
    </lineage>
</organism>
<feature type="region of interest" description="Disordered" evidence="8">
    <location>
        <begin position="262"/>
        <end position="416"/>
    </location>
</feature>
<feature type="transmembrane region" description="Helical" evidence="9">
    <location>
        <begin position="423"/>
        <end position="446"/>
    </location>
</feature>
<feature type="coiled-coil region" evidence="7">
    <location>
        <begin position="33"/>
        <end position="81"/>
    </location>
</feature>
<dbReference type="Pfam" id="PF00892">
    <property type="entry name" value="EamA"/>
    <property type="match status" value="1"/>
</dbReference>
<keyword evidence="6 9" id="KW-0472">Membrane</keyword>
<feature type="transmembrane region" description="Helical" evidence="9">
    <location>
        <begin position="577"/>
        <end position="594"/>
    </location>
</feature>
<dbReference type="SUPFAM" id="SSF103481">
    <property type="entry name" value="Multidrug resistance efflux transporter EmrE"/>
    <property type="match status" value="2"/>
</dbReference>
<keyword evidence="3" id="KW-1003">Cell membrane</keyword>
<proteinExistence type="inferred from homology"/>
<dbReference type="GO" id="GO:0005886">
    <property type="term" value="C:plasma membrane"/>
    <property type="evidence" value="ECO:0007669"/>
    <property type="project" value="UniProtKB-SubCell"/>
</dbReference>
<evidence type="ECO:0000256" key="1">
    <source>
        <dbReference type="ARBA" id="ARBA00004651"/>
    </source>
</evidence>
<feature type="transmembrane region" description="Helical" evidence="9">
    <location>
        <begin position="636"/>
        <end position="658"/>
    </location>
</feature>
<evidence type="ECO:0000256" key="5">
    <source>
        <dbReference type="ARBA" id="ARBA00022989"/>
    </source>
</evidence>
<evidence type="ECO:0000259" key="10">
    <source>
        <dbReference type="Pfam" id="PF00892"/>
    </source>
</evidence>
<feature type="domain" description="EamA" evidence="10">
    <location>
        <begin position="607"/>
        <end position="745"/>
    </location>
</feature>
<evidence type="ECO:0000256" key="9">
    <source>
        <dbReference type="SAM" id="Phobius"/>
    </source>
</evidence>
<feature type="transmembrane region" description="Helical" evidence="9">
    <location>
        <begin position="670"/>
        <end position="691"/>
    </location>
</feature>
<dbReference type="EMBL" id="CP021056">
    <property type="protein sequence ID" value="QXE24409.1"/>
    <property type="molecule type" value="Genomic_DNA"/>
</dbReference>